<organism evidence="3 4">
    <name type="scientific">Jatrophihabitans endophyticus</name>
    <dbReference type="NCBI Taxonomy" id="1206085"/>
    <lineage>
        <taxon>Bacteria</taxon>
        <taxon>Bacillati</taxon>
        <taxon>Actinomycetota</taxon>
        <taxon>Actinomycetes</taxon>
        <taxon>Jatrophihabitantales</taxon>
        <taxon>Jatrophihabitantaceae</taxon>
        <taxon>Jatrophihabitans</taxon>
    </lineage>
</organism>
<dbReference type="AlphaFoldDB" id="A0A1M5III0"/>
<keyword evidence="4" id="KW-1185">Reference proteome</keyword>
<evidence type="ECO:0000313" key="4">
    <source>
        <dbReference type="Proteomes" id="UP000186132"/>
    </source>
</evidence>
<dbReference type="Gene3D" id="3.40.1550.10">
    <property type="entry name" value="CheC-like"/>
    <property type="match status" value="1"/>
</dbReference>
<dbReference type="InterPro" id="IPR028051">
    <property type="entry name" value="CheX-like_dom"/>
</dbReference>
<accession>A0A1M5III0</accession>
<dbReference type="SUPFAM" id="SSF103039">
    <property type="entry name" value="CheC-like"/>
    <property type="match status" value="1"/>
</dbReference>
<dbReference type="InterPro" id="IPR028976">
    <property type="entry name" value="CheC-like_sf"/>
</dbReference>
<sequence length="153" mass="15866">MTAAIEVDVDSLGSITTDVWTSFVAEDAVVLPLDDVPLHALTDVSSRVVIEGDASGCVVVRCDPSSAAALARRLFRLGDSVEPDDEDVADALGEMANIVGGNVKSLGLGDSRLTLPAVGASGEVENGDRLVCAADVIWEDGRAILFVGLPYQP</sequence>
<dbReference type="GO" id="GO:0006935">
    <property type="term" value="P:chemotaxis"/>
    <property type="evidence" value="ECO:0007669"/>
    <property type="project" value="UniProtKB-KW"/>
</dbReference>
<dbReference type="EMBL" id="FQVU01000002">
    <property type="protein sequence ID" value="SHG28112.1"/>
    <property type="molecule type" value="Genomic_DNA"/>
</dbReference>
<proteinExistence type="predicted"/>
<dbReference type="RefSeq" id="WP_073389004.1">
    <property type="nucleotide sequence ID" value="NZ_FQVU01000002.1"/>
</dbReference>
<name>A0A1M5III0_9ACTN</name>
<dbReference type="STRING" id="1206085.SAMN05443575_1906"/>
<dbReference type="Proteomes" id="UP000186132">
    <property type="component" value="Unassembled WGS sequence"/>
</dbReference>
<evidence type="ECO:0000256" key="1">
    <source>
        <dbReference type="ARBA" id="ARBA00022500"/>
    </source>
</evidence>
<dbReference type="OrthoDB" id="5402373at2"/>
<gene>
    <name evidence="3" type="ORF">SAMN05443575_1906</name>
</gene>
<reference evidence="3 4" key="1">
    <citation type="submission" date="2016-11" db="EMBL/GenBank/DDBJ databases">
        <authorList>
            <person name="Jaros S."/>
            <person name="Januszkiewicz K."/>
            <person name="Wedrychowicz H."/>
        </authorList>
    </citation>
    <scope>NUCLEOTIDE SEQUENCE [LARGE SCALE GENOMIC DNA]</scope>
    <source>
        <strain evidence="3 4">DSM 45627</strain>
    </source>
</reference>
<keyword evidence="1" id="KW-0145">Chemotaxis</keyword>
<feature type="domain" description="Chemotaxis phosphatase CheX-like" evidence="2">
    <location>
        <begin position="45"/>
        <end position="121"/>
    </location>
</feature>
<protein>
    <submittedName>
        <fullName evidence="3">Chemotaxis phosphatase CheX</fullName>
    </submittedName>
</protein>
<evidence type="ECO:0000259" key="2">
    <source>
        <dbReference type="Pfam" id="PF13690"/>
    </source>
</evidence>
<evidence type="ECO:0000313" key="3">
    <source>
        <dbReference type="EMBL" id="SHG28112.1"/>
    </source>
</evidence>
<dbReference type="Pfam" id="PF13690">
    <property type="entry name" value="CheX"/>
    <property type="match status" value="1"/>
</dbReference>